<evidence type="ECO:0000313" key="13">
    <source>
        <dbReference type="EMBL" id="PIK50420.1"/>
    </source>
</evidence>
<evidence type="ECO:0000256" key="11">
    <source>
        <dbReference type="SAM" id="MobiDB-lite"/>
    </source>
</evidence>
<evidence type="ECO:0000259" key="12">
    <source>
        <dbReference type="PROSITE" id="PS50195"/>
    </source>
</evidence>
<feature type="compositionally biased region" description="Polar residues" evidence="11">
    <location>
        <begin position="190"/>
        <end position="199"/>
    </location>
</feature>
<keyword evidence="4" id="KW-0813">Transport</keyword>
<organism evidence="13 14">
    <name type="scientific">Stichopus japonicus</name>
    <name type="common">Sea cucumber</name>
    <dbReference type="NCBI Taxonomy" id="307972"/>
    <lineage>
        <taxon>Eukaryota</taxon>
        <taxon>Metazoa</taxon>
        <taxon>Echinodermata</taxon>
        <taxon>Eleutherozoa</taxon>
        <taxon>Echinozoa</taxon>
        <taxon>Holothuroidea</taxon>
        <taxon>Aspidochirotacea</taxon>
        <taxon>Aspidochirotida</taxon>
        <taxon>Stichopodidae</taxon>
        <taxon>Apostichopus</taxon>
    </lineage>
</organism>
<feature type="domain" description="PX" evidence="12">
    <location>
        <begin position="32"/>
        <end position="150"/>
    </location>
</feature>
<dbReference type="SMART" id="SM00312">
    <property type="entry name" value="PX"/>
    <property type="match status" value="1"/>
</dbReference>
<keyword evidence="5" id="KW-0963">Cytoplasm</keyword>
<proteinExistence type="inferred from homology"/>
<evidence type="ECO:0000256" key="8">
    <source>
        <dbReference type="ARBA" id="ARBA00023121"/>
    </source>
</evidence>
<protein>
    <submittedName>
        <fullName evidence="13">Putative sorting nexin-10 isoform X1</fullName>
    </submittedName>
</protein>
<dbReference type="Proteomes" id="UP000230750">
    <property type="component" value="Unassembled WGS sequence"/>
</dbReference>
<dbReference type="OrthoDB" id="5227681at2759"/>
<keyword evidence="8" id="KW-0446">Lipid-binding</keyword>
<evidence type="ECO:0000256" key="4">
    <source>
        <dbReference type="ARBA" id="ARBA00022448"/>
    </source>
</evidence>
<evidence type="ECO:0000256" key="9">
    <source>
        <dbReference type="ARBA" id="ARBA00023136"/>
    </source>
</evidence>
<dbReference type="PANTHER" id="PTHR46209:SF3">
    <property type="entry name" value="PX DOMAIN-CONTAINING PROTEIN"/>
    <property type="match status" value="1"/>
</dbReference>
<dbReference type="GO" id="GO:1901981">
    <property type="term" value="F:phosphatidylinositol phosphate binding"/>
    <property type="evidence" value="ECO:0007669"/>
    <property type="project" value="TreeGrafter"/>
</dbReference>
<keyword evidence="14" id="KW-1185">Reference proteome</keyword>
<dbReference type="Gene3D" id="3.30.1520.10">
    <property type="entry name" value="Phox-like domain"/>
    <property type="match status" value="1"/>
</dbReference>
<dbReference type="InterPro" id="IPR043544">
    <property type="entry name" value="SNX10/11"/>
</dbReference>
<dbReference type="GO" id="GO:0006886">
    <property type="term" value="P:intracellular protein transport"/>
    <property type="evidence" value="ECO:0007669"/>
    <property type="project" value="InterPro"/>
</dbReference>
<feature type="region of interest" description="Disordered" evidence="11">
    <location>
        <begin position="179"/>
        <end position="217"/>
    </location>
</feature>
<dbReference type="InterPro" id="IPR036871">
    <property type="entry name" value="PX_dom_sf"/>
</dbReference>
<comment type="subcellular location">
    <subcellularLocation>
        <location evidence="2">Cytoplasm</location>
    </subcellularLocation>
    <subcellularLocation>
        <location evidence="10">Endomembrane system</location>
        <topology evidence="10">Peripheral membrane protein</topology>
        <orientation evidence="10">Cytoplasmic side</orientation>
    </subcellularLocation>
    <subcellularLocation>
        <location evidence="1">Endosome</location>
    </subcellularLocation>
</comment>
<sequence>MVDRSTLVSENYSDQMSGNWSDEDALIYPQISTHIEVTFDEMEVDSWGRKYPTYMIEIQTNDISFNLAHSRVKRRFSDFEWLRKRILSESPVHRRNIAPLPKRYLFSRINRDVIVEREHGLRLFLQNILQSETVLSDSCVHLLIQSTLSVPEILEWMKNPKRATSAAIILEGKETVMPERSSARKYTRPPSRTSDNRSLCPSIASDDFPSSPINIGT</sequence>
<reference evidence="13 14" key="1">
    <citation type="journal article" date="2017" name="PLoS Biol.">
        <title>The sea cucumber genome provides insights into morphological evolution and visceral regeneration.</title>
        <authorList>
            <person name="Zhang X."/>
            <person name="Sun L."/>
            <person name="Yuan J."/>
            <person name="Sun Y."/>
            <person name="Gao Y."/>
            <person name="Zhang L."/>
            <person name="Li S."/>
            <person name="Dai H."/>
            <person name="Hamel J.F."/>
            <person name="Liu C."/>
            <person name="Yu Y."/>
            <person name="Liu S."/>
            <person name="Lin W."/>
            <person name="Guo K."/>
            <person name="Jin S."/>
            <person name="Xu P."/>
            <person name="Storey K.B."/>
            <person name="Huan P."/>
            <person name="Zhang T."/>
            <person name="Zhou Y."/>
            <person name="Zhang J."/>
            <person name="Lin C."/>
            <person name="Li X."/>
            <person name="Xing L."/>
            <person name="Huo D."/>
            <person name="Sun M."/>
            <person name="Wang L."/>
            <person name="Mercier A."/>
            <person name="Li F."/>
            <person name="Yang H."/>
            <person name="Xiang J."/>
        </authorList>
    </citation>
    <scope>NUCLEOTIDE SEQUENCE [LARGE SCALE GENOMIC DNA]</scope>
    <source>
        <strain evidence="13">Shaxun</strain>
        <tissue evidence="13">Muscle</tissue>
    </source>
</reference>
<dbReference type="InterPro" id="IPR001683">
    <property type="entry name" value="PX_dom"/>
</dbReference>
<evidence type="ECO:0000256" key="7">
    <source>
        <dbReference type="ARBA" id="ARBA00022927"/>
    </source>
</evidence>
<accession>A0A2G8KR55</accession>
<evidence type="ECO:0000256" key="5">
    <source>
        <dbReference type="ARBA" id="ARBA00022490"/>
    </source>
</evidence>
<dbReference type="GO" id="GO:0005768">
    <property type="term" value="C:endosome"/>
    <property type="evidence" value="ECO:0007669"/>
    <property type="project" value="UniProtKB-SubCell"/>
</dbReference>
<comment type="similarity">
    <text evidence="3">Belongs to the sorting nexin family.</text>
</comment>
<keyword evidence="9" id="KW-0472">Membrane</keyword>
<evidence type="ECO:0000256" key="1">
    <source>
        <dbReference type="ARBA" id="ARBA00004177"/>
    </source>
</evidence>
<keyword evidence="7" id="KW-0653">Protein transport</keyword>
<evidence type="ECO:0000256" key="3">
    <source>
        <dbReference type="ARBA" id="ARBA00010883"/>
    </source>
</evidence>
<dbReference type="Pfam" id="PF00787">
    <property type="entry name" value="PX"/>
    <property type="match status" value="1"/>
</dbReference>
<dbReference type="PROSITE" id="PS50195">
    <property type="entry name" value="PX"/>
    <property type="match status" value="1"/>
</dbReference>
<dbReference type="PANTHER" id="PTHR46209">
    <property type="entry name" value="PX DOMAIN-CONTAINING PROTEIN"/>
    <property type="match status" value="1"/>
</dbReference>
<dbReference type="EMBL" id="MRZV01000419">
    <property type="protein sequence ID" value="PIK50420.1"/>
    <property type="molecule type" value="Genomic_DNA"/>
</dbReference>
<evidence type="ECO:0000313" key="14">
    <source>
        <dbReference type="Proteomes" id="UP000230750"/>
    </source>
</evidence>
<dbReference type="AlphaFoldDB" id="A0A2G8KR55"/>
<evidence type="ECO:0000256" key="10">
    <source>
        <dbReference type="ARBA" id="ARBA00029433"/>
    </source>
</evidence>
<keyword evidence="6" id="KW-0967">Endosome</keyword>
<dbReference type="GO" id="GO:0016050">
    <property type="term" value="P:vesicle organization"/>
    <property type="evidence" value="ECO:0007669"/>
    <property type="project" value="TreeGrafter"/>
</dbReference>
<dbReference type="STRING" id="307972.A0A2G8KR55"/>
<comment type="caution">
    <text evidence="13">The sequence shown here is derived from an EMBL/GenBank/DDBJ whole genome shotgun (WGS) entry which is preliminary data.</text>
</comment>
<evidence type="ECO:0000256" key="2">
    <source>
        <dbReference type="ARBA" id="ARBA00004496"/>
    </source>
</evidence>
<gene>
    <name evidence="13" type="ORF">BSL78_12659</name>
</gene>
<name>A0A2G8KR55_STIJA</name>
<evidence type="ECO:0000256" key="6">
    <source>
        <dbReference type="ARBA" id="ARBA00022753"/>
    </source>
</evidence>
<dbReference type="SUPFAM" id="SSF64268">
    <property type="entry name" value="PX domain"/>
    <property type="match status" value="1"/>
</dbReference>